<sequence>MGVEILREEKKYGRLFFAGVINGIGDRFSSVAILTMLLQLTGSGFAVGLTLAIRLVPFVVFGPLGGMLADRFSRKRILIITDLSRILFALSLLVVDGKEDVWVVYVTSFVMAAGEAIYAPARKSSIIKIIENKASLLKVNSLEQVMLGVVLIGGAFSGGIVSYIFGPQFTFWFNAFSFLVAALIIANIEFPAEDKTAHNGNKEKTQLSSISKILLASVPLQIILLCQAFVACVNGIDNVLISVYAVKIYELGEIGVGMFYGALGIGLMLSFFVAKRLKKHLLLLGIACLMAEGIFVVLQSRIEVLLLAVLIFISAAFMSGIGNACFDTVLMKETPEEHQGKLFGFTEAISNTIHGGSMFMAGVATEYIHPRTMGFFGGISYIGISFCLLLALFIIRTKSISVRDVNQ</sequence>
<evidence type="ECO:0000256" key="6">
    <source>
        <dbReference type="SAM" id="Phobius"/>
    </source>
</evidence>
<evidence type="ECO:0000256" key="3">
    <source>
        <dbReference type="ARBA" id="ARBA00022692"/>
    </source>
</evidence>
<name>A0A372LAP0_9BACI</name>
<feature type="transmembrane region" description="Helical" evidence="6">
    <location>
        <begin position="375"/>
        <end position="395"/>
    </location>
</feature>
<evidence type="ECO:0000313" key="7">
    <source>
        <dbReference type="EMBL" id="RFU62839.1"/>
    </source>
</evidence>
<dbReference type="OrthoDB" id="9775268at2"/>
<feature type="transmembrane region" description="Helical" evidence="6">
    <location>
        <begin position="142"/>
        <end position="165"/>
    </location>
</feature>
<keyword evidence="5 6" id="KW-0472">Membrane</keyword>
<dbReference type="Gene3D" id="1.20.1250.20">
    <property type="entry name" value="MFS general substrate transporter like domains"/>
    <property type="match status" value="1"/>
</dbReference>
<dbReference type="CDD" id="cd06173">
    <property type="entry name" value="MFS_MefA_like"/>
    <property type="match status" value="1"/>
</dbReference>
<dbReference type="SUPFAM" id="SSF103473">
    <property type="entry name" value="MFS general substrate transporter"/>
    <property type="match status" value="1"/>
</dbReference>
<evidence type="ECO:0000256" key="1">
    <source>
        <dbReference type="ARBA" id="ARBA00004651"/>
    </source>
</evidence>
<feature type="transmembrane region" description="Helical" evidence="6">
    <location>
        <begin position="44"/>
        <end position="65"/>
    </location>
</feature>
<feature type="transmembrane region" description="Helical" evidence="6">
    <location>
        <begin position="171"/>
        <end position="192"/>
    </location>
</feature>
<dbReference type="GO" id="GO:0022857">
    <property type="term" value="F:transmembrane transporter activity"/>
    <property type="evidence" value="ECO:0007669"/>
    <property type="project" value="InterPro"/>
</dbReference>
<protein>
    <submittedName>
        <fullName evidence="7">MFS transporter</fullName>
    </submittedName>
</protein>
<keyword evidence="3 6" id="KW-0812">Transmembrane</keyword>
<evidence type="ECO:0000256" key="5">
    <source>
        <dbReference type="ARBA" id="ARBA00023136"/>
    </source>
</evidence>
<comment type="caution">
    <text evidence="7">The sequence shown here is derived from an EMBL/GenBank/DDBJ whole genome shotgun (WGS) entry which is preliminary data.</text>
</comment>
<dbReference type="InterPro" id="IPR011701">
    <property type="entry name" value="MFS"/>
</dbReference>
<reference evidence="7 8" key="1">
    <citation type="submission" date="2018-08" db="EMBL/GenBank/DDBJ databases">
        <title>Bacillus chawlae sp. nov., Bacillus glennii sp. nov., and Bacillus saganii sp. nov. Isolated from the Vehicle Assembly Building at Kennedy Space Center where the Viking Spacecraft were Assembled.</title>
        <authorList>
            <person name="Seuylemezian A."/>
            <person name="Vaishampayan P."/>
        </authorList>
    </citation>
    <scope>NUCLEOTIDE SEQUENCE [LARGE SCALE GENOMIC DNA]</scope>
    <source>
        <strain evidence="7 8">V44-8</strain>
    </source>
</reference>
<accession>A0A372LAP0</accession>
<dbReference type="Proteomes" id="UP000262939">
    <property type="component" value="Unassembled WGS sequence"/>
</dbReference>
<dbReference type="PANTHER" id="PTHR23513:SF18">
    <property type="entry name" value="INTEGRAL MEMBRANE PROTEIN"/>
    <property type="match status" value="1"/>
</dbReference>
<evidence type="ECO:0000256" key="2">
    <source>
        <dbReference type="ARBA" id="ARBA00022475"/>
    </source>
</evidence>
<keyword evidence="4 6" id="KW-1133">Transmembrane helix</keyword>
<feature type="transmembrane region" description="Helical" evidence="6">
    <location>
        <begin position="281"/>
        <end position="298"/>
    </location>
</feature>
<dbReference type="InterPro" id="IPR036259">
    <property type="entry name" value="MFS_trans_sf"/>
</dbReference>
<keyword evidence="8" id="KW-1185">Reference proteome</keyword>
<evidence type="ECO:0000313" key="8">
    <source>
        <dbReference type="Proteomes" id="UP000262939"/>
    </source>
</evidence>
<gene>
    <name evidence="7" type="ORF">D0466_12845</name>
</gene>
<dbReference type="GO" id="GO:0005886">
    <property type="term" value="C:plasma membrane"/>
    <property type="evidence" value="ECO:0007669"/>
    <property type="project" value="UniProtKB-SubCell"/>
</dbReference>
<feature type="transmembrane region" description="Helical" evidence="6">
    <location>
        <begin position="256"/>
        <end position="274"/>
    </location>
</feature>
<organism evidence="7 8">
    <name type="scientific">Peribacillus glennii</name>
    <dbReference type="NCBI Taxonomy" id="2303991"/>
    <lineage>
        <taxon>Bacteria</taxon>
        <taxon>Bacillati</taxon>
        <taxon>Bacillota</taxon>
        <taxon>Bacilli</taxon>
        <taxon>Bacillales</taxon>
        <taxon>Bacillaceae</taxon>
        <taxon>Peribacillus</taxon>
    </lineage>
</organism>
<keyword evidence="2" id="KW-1003">Cell membrane</keyword>
<feature type="transmembrane region" description="Helical" evidence="6">
    <location>
        <begin position="213"/>
        <end position="236"/>
    </location>
</feature>
<feature type="transmembrane region" description="Helical" evidence="6">
    <location>
        <begin position="12"/>
        <end position="38"/>
    </location>
</feature>
<dbReference type="PANTHER" id="PTHR23513">
    <property type="entry name" value="INTEGRAL MEMBRANE EFFLUX PROTEIN-RELATED"/>
    <property type="match status" value="1"/>
</dbReference>
<dbReference type="Pfam" id="PF07690">
    <property type="entry name" value="MFS_1"/>
    <property type="match status" value="1"/>
</dbReference>
<dbReference type="AlphaFoldDB" id="A0A372LAP0"/>
<comment type="subcellular location">
    <subcellularLocation>
        <location evidence="1">Cell membrane</location>
        <topology evidence="1">Multi-pass membrane protein</topology>
    </subcellularLocation>
</comment>
<evidence type="ECO:0000256" key="4">
    <source>
        <dbReference type="ARBA" id="ARBA00022989"/>
    </source>
</evidence>
<proteinExistence type="predicted"/>
<dbReference type="EMBL" id="QVTD01000008">
    <property type="protein sequence ID" value="RFU62839.1"/>
    <property type="molecule type" value="Genomic_DNA"/>
</dbReference>
<feature type="transmembrane region" description="Helical" evidence="6">
    <location>
        <begin position="304"/>
        <end position="330"/>
    </location>
</feature>